<keyword evidence="7" id="KW-0406">Ion transport</keyword>
<keyword evidence="4" id="KW-0812">Transmembrane</keyword>
<dbReference type="InterPro" id="IPR004623">
    <property type="entry name" value="KdpA"/>
</dbReference>
<evidence type="ECO:0000313" key="10">
    <source>
        <dbReference type="Proteomes" id="UP000196239"/>
    </source>
</evidence>
<evidence type="ECO:0000256" key="7">
    <source>
        <dbReference type="ARBA" id="ARBA00023065"/>
    </source>
</evidence>
<proteinExistence type="predicted"/>
<organism evidence="9 10">
    <name type="scientific">Nitrosotalea devaniterrae</name>
    <dbReference type="NCBI Taxonomy" id="1078905"/>
    <lineage>
        <taxon>Archaea</taxon>
        <taxon>Nitrososphaerota</taxon>
        <taxon>Nitrososphaeria</taxon>
        <taxon>Nitrosotaleales</taxon>
        <taxon>Nitrosotaleaceae</taxon>
        <taxon>Nitrosotalea</taxon>
    </lineage>
</organism>
<evidence type="ECO:0000256" key="1">
    <source>
        <dbReference type="ARBA" id="ARBA00022448"/>
    </source>
</evidence>
<keyword evidence="9" id="KW-0378">Hydrolase</keyword>
<dbReference type="Pfam" id="PF03814">
    <property type="entry name" value="KdpA"/>
    <property type="match status" value="1"/>
</dbReference>
<gene>
    <name evidence="9" type="primary">kdpA</name>
    <name evidence="9" type="ORF">NDEV_1461</name>
</gene>
<dbReference type="GO" id="GO:0008556">
    <property type="term" value="F:P-type potassium transmembrane transporter activity"/>
    <property type="evidence" value="ECO:0007669"/>
    <property type="project" value="InterPro"/>
</dbReference>
<dbReference type="EMBL" id="LN890280">
    <property type="protein sequence ID" value="CUR52226.1"/>
    <property type="molecule type" value="Genomic_DNA"/>
</dbReference>
<keyword evidence="6" id="KW-1133">Transmembrane helix</keyword>
<keyword evidence="10" id="KW-1185">Reference proteome</keyword>
<protein>
    <submittedName>
        <fullName evidence="9">Potassium-transporting ATPase A chain</fullName>
        <ecNumber evidence="9">3.6.3.12</ecNumber>
    </submittedName>
</protein>
<dbReference type="GO" id="GO:0005886">
    <property type="term" value="C:plasma membrane"/>
    <property type="evidence" value="ECO:0007669"/>
    <property type="project" value="TreeGrafter"/>
</dbReference>
<sequence length="534" mass="57352">MDIIILLVVLVGSLGLAVIFGRYMARLITYEKRPLEKTMGQVENGFYRIIGVDRYEQMTWKQYFLAIVITNVIAAGFLMAVLLYQNNLPLSPKPGLSLDLAFNTAASFVTNTNLQHYAGEQQLSIFSQMVGLIFMMFVAPASGIAAAFAFIRGFIRKEFGLGNFYVDFTRIILTLLIPVAFFSALLLLFLGSPQTLDSTITMGTLQGGVQTIPTGPVASLESIKELGSNGGGFFSANSSHPFENPNGISNVFECILMLVIPLSLPIAYAHLIGKGRGVSILAAMMIGFGVMLALGLSESSGPAGLETRFGSFGSTLFLETSVATNTGAANAALSGMSPNAVIGFFLGMFVQAIPGADGTGMMMMIIFVILTLFLVGLMVGKTPEFMSMKINPRDVKLAAFVFLIHPALILIPTVLAYTTGSAHDTLGATTPATFTQVLYEYSSASANNGSDYLGTLANTPFWNWSTAWIMLIGRYAPIGLMLAVAGSFTLRDRKEVVEPIKTSGFLFVGVLSVMVFVLTALTFFPFLVMGPFSI</sequence>
<name>A0A128A4D2_9ARCH</name>
<dbReference type="PIRSF" id="PIRSF001294">
    <property type="entry name" value="K_ATPaseA"/>
    <property type="match status" value="1"/>
</dbReference>
<evidence type="ECO:0000256" key="5">
    <source>
        <dbReference type="ARBA" id="ARBA00022958"/>
    </source>
</evidence>
<evidence type="ECO:0000256" key="2">
    <source>
        <dbReference type="ARBA" id="ARBA00022475"/>
    </source>
</evidence>
<dbReference type="NCBIfam" id="TIGR00680">
    <property type="entry name" value="kdpA"/>
    <property type="match status" value="1"/>
</dbReference>
<evidence type="ECO:0000313" key="9">
    <source>
        <dbReference type="EMBL" id="CUR52226.1"/>
    </source>
</evidence>
<dbReference type="PANTHER" id="PTHR30607:SF2">
    <property type="entry name" value="POTASSIUM-TRANSPORTING ATPASE POTASSIUM-BINDING SUBUNIT"/>
    <property type="match status" value="1"/>
</dbReference>
<dbReference type="KEGG" id="ndv:NDEV_1461"/>
<accession>A0A128A4D2</accession>
<evidence type="ECO:0000256" key="8">
    <source>
        <dbReference type="ARBA" id="ARBA00023136"/>
    </source>
</evidence>
<dbReference type="AlphaFoldDB" id="A0A128A4D2"/>
<keyword evidence="1" id="KW-0813">Transport</keyword>
<dbReference type="EC" id="3.6.3.12" evidence="9"/>
<evidence type="ECO:0000256" key="4">
    <source>
        <dbReference type="ARBA" id="ARBA00022692"/>
    </source>
</evidence>
<evidence type="ECO:0000256" key="3">
    <source>
        <dbReference type="ARBA" id="ARBA00022538"/>
    </source>
</evidence>
<keyword evidence="5" id="KW-0630">Potassium</keyword>
<keyword evidence="8" id="KW-0472">Membrane</keyword>
<dbReference type="PANTHER" id="PTHR30607">
    <property type="entry name" value="POTASSIUM-TRANSPORTING ATPASE A CHAIN"/>
    <property type="match status" value="1"/>
</dbReference>
<keyword evidence="2" id="KW-1003">Cell membrane</keyword>
<dbReference type="Proteomes" id="UP000196239">
    <property type="component" value="Chromosome 1"/>
</dbReference>
<evidence type="ECO:0000256" key="6">
    <source>
        <dbReference type="ARBA" id="ARBA00022989"/>
    </source>
</evidence>
<reference evidence="10" key="1">
    <citation type="submission" date="2015-10" db="EMBL/GenBank/DDBJ databases">
        <authorList>
            <person name="Lehtovirta-Morley L.E."/>
            <person name="Vieille C."/>
        </authorList>
    </citation>
    <scope>NUCLEOTIDE SEQUENCE [LARGE SCALE GENOMIC DNA]</scope>
</reference>
<dbReference type="GO" id="GO:0016787">
    <property type="term" value="F:hydrolase activity"/>
    <property type="evidence" value="ECO:0007669"/>
    <property type="project" value="UniProtKB-KW"/>
</dbReference>
<keyword evidence="3" id="KW-0633">Potassium transport</keyword>